<evidence type="ECO:0000313" key="4">
    <source>
        <dbReference type="EMBL" id="QRD04099.1"/>
    </source>
</evidence>
<reference evidence="5" key="1">
    <citation type="journal article" date="2021" name="BMC Genomics">
        <title>Chromosome-level genome assembly and manually-curated proteome of model necrotroph Parastagonospora nodorum Sn15 reveals a genome-wide trove of candidate effector homologs, and redundancy of virulence-related functions within an accessory chromosome.</title>
        <authorList>
            <person name="Bertazzoni S."/>
            <person name="Jones D.A.B."/>
            <person name="Phan H.T."/>
            <person name="Tan K.-C."/>
            <person name="Hane J.K."/>
        </authorList>
    </citation>
    <scope>NUCLEOTIDE SEQUENCE [LARGE SCALE GENOMIC DNA]</scope>
    <source>
        <strain evidence="5">SN15 / ATCC MYA-4574 / FGSC 10173)</strain>
    </source>
</reference>
<evidence type="ECO:0008006" key="6">
    <source>
        <dbReference type="Google" id="ProtNLM"/>
    </source>
</evidence>
<name>A0A7U2I6Z6_PHANO</name>
<dbReference type="Gene3D" id="3.40.50.720">
    <property type="entry name" value="NAD(P)-binding Rossmann-like Domain"/>
    <property type="match status" value="1"/>
</dbReference>
<organism evidence="4 5">
    <name type="scientific">Phaeosphaeria nodorum (strain SN15 / ATCC MYA-4574 / FGSC 10173)</name>
    <name type="common">Glume blotch fungus</name>
    <name type="synonym">Parastagonospora nodorum</name>
    <dbReference type="NCBI Taxonomy" id="321614"/>
    <lineage>
        <taxon>Eukaryota</taxon>
        <taxon>Fungi</taxon>
        <taxon>Dikarya</taxon>
        <taxon>Ascomycota</taxon>
        <taxon>Pezizomycotina</taxon>
        <taxon>Dothideomycetes</taxon>
        <taxon>Pleosporomycetidae</taxon>
        <taxon>Pleosporales</taxon>
        <taxon>Pleosporineae</taxon>
        <taxon>Phaeosphaeriaceae</taxon>
        <taxon>Parastagonospora</taxon>
    </lineage>
</organism>
<dbReference type="EMBL" id="CP069038">
    <property type="protein sequence ID" value="QRD04099.1"/>
    <property type="molecule type" value="Genomic_DNA"/>
</dbReference>
<keyword evidence="2" id="KW-0521">NADP</keyword>
<evidence type="ECO:0000313" key="5">
    <source>
        <dbReference type="Proteomes" id="UP000663193"/>
    </source>
</evidence>
<protein>
    <recommendedName>
        <fullName evidence="6">NAD(P)-binding protein</fullName>
    </recommendedName>
</protein>
<evidence type="ECO:0000256" key="1">
    <source>
        <dbReference type="ARBA" id="ARBA00006484"/>
    </source>
</evidence>
<dbReference type="AlphaFoldDB" id="A0A7U2I6Z6"/>
<keyword evidence="5" id="KW-1185">Reference proteome</keyword>
<dbReference type="OrthoDB" id="5371740at2759"/>
<dbReference type="KEGG" id="pno:SNOG_12837"/>
<accession>A0A7U2I6Z6</accession>
<evidence type="ECO:0000256" key="2">
    <source>
        <dbReference type="ARBA" id="ARBA00022857"/>
    </source>
</evidence>
<dbReference type="InterPro" id="IPR036291">
    <property type="entry name" value="NAD(P)-bd_dom_sf"/>
</dbReference>
<dbReference type="Proteomes" id="UP000663193">
    <property type="component" value="Chromosome 16"/>
</dbReference>
<sequence>MAAPATIPITFNEPRLDVSSLRGRSVLVTGGAAGIGLACARKIAEAGALVTISDLNEASGQAAAKDLSSAGLGVQFVHCDVRSYAAQVEMYKRAITFGGGRIDLVIPNAGIMSEKNLFDMASASPASLEGPPPPQPSYTGCEINVQAVYNTCYLAMHYFRLPRDASDTYKPSIVLISSLAGYVGYPSSSTYSISKFGVRGLFYGVRDRASRETPAVRINLVAPWYIETAMTQNTAFRASEAGQLLGIIGFAPMDRVVAAVLQFAANERLHGRAAGVFPTANEDLGDDLEGMYGGMVLQKHMQDVMVKVVRAMTAAVELGKGELERTDGATTVPAGIWG</sequence>
<comment type="similarity">
    <text evidence="1">Belongs to the short-chain dehydrogenases/reductases (SDR) family.</text>
</comment>
<dbReference type="PRINTS" id="PR00081">
    <property type="entry name" value="GDHRDH"/>
</dbReference>
<dbReference type="FunFam" id="3.40.50.720:FF:000643">
    <property type="entry name" value="Short chain dehydrogenase/reductase family oxidoreductase, putative"/>
    <property type="match status" value="1"/>
</dbReference>
<dbReference type="PANTHER" id="PTHR44229">
    <property type="entry name" value="15-HYDROXYPROSTAGLANDIN DEHYDROGENASE [NAD(+)]"/>
    <property type="match status" value="1"/>
</dbReference>
<dbReference type="GO" id="GO:0016491">
    <property type="term" value="F:oxidoreductase activity"/>
    <property type="evidence" value="ECO:0007669"/>
    <property type="project" value="UniProtKB-KW"/>
</dbReference>
<gene>
    <name evidence="4" type="ORF">JI435_128370</name>
</gene>
<dbReference type="SUPFAM" id="SSF51735">
    <property type="entry name" value="NAD(P)-binding Rossmann-fold domains"/>
    <property type="match status" value="1"/>
</dbReference>
<dbReference type="Pfam" id="PF00106">
    <property type="entry name" value="adh_short"/>
    <property type="match status" value="1"/>
</dbReference>
<proteinExistence type="inferred from homology"/>
<dbReference type="PANTHER" id="PTHR44229:SF4">
    <property type="entry name" value="15-HYDROXYPROSTAGLANDIN DEHYDROGENASE [NAD(+)]"/>
    <property type="match status" value="1"/>
</dbReference>
<dbReference type="PROSITE" id="PS00061">
    <property type="entry name" value="ADH_SHORT"/>
    <property type="match status" value="1"/>
</dbReference>
<dbReference type="InterPro" id="IPR020904">
    <property type="entry name" value="Sc_DH/Rdtase_CS"/>
</dbReference>
<evidence type="ECO:0000256" key="3">
    <source>
        <dbReference type="ARBA" id="ARBA00023002"/>
    </source>
</evidence>
<dbReference type="VEuPathDB" id="FungiDB:JI435_128370"/>
<dbReference type="InterPro" id="IPR002347">
    <property type="entry name" value="SDR_fam"/>
</dbReference>
<dbReference type="RefSeq" id="XP_001803055.1">
    <property type="nucleotide sequence ID" value="XM_001803003.1"/>
</dbReference>
<keyword evidence="3" id="KW-0560">Oxidoreductase</keyword>